<gene>
    <name evidence="2" type="ORF">BJ989_000364</name>
</gene>
<name>A0A7Y9UUW4_9ACTN</name>
<organism evidence="2 3">
    <name type="scientific">Nocardioides perillae</name>
    <dbReference type="NCBI Taxonomy" id="1119534"/>
    <lineage>
        <taxon>Bacteria</taxon>
        <taxon>Bacillati</taxon>
        <taxon>Actinomycetota</taxon>
        <taxon>Actinomycetes</taxon>
        <taxon>Propionibacteriales</taxon>
        <taxon>Nocardioidaceae</taxon>
        <taxon>Nocardioides</taxon>
    </lineage>
</organism>
<keyword evidence="1" id="KW-0732">Signal</keyword>
<sequence length="48" mass="4857">MKRFAAVLTLAFAATLLSAAPSQAASLCLSYDISVNGQGQAQSICLPG</sequence>
<comment type="caution">
    <text evidence="2">The sequence shown here is derived from an EMBL/GenBank/DDBJ whole genome shotgun (WGS) entry which is preliminary data.</text>
</comment>
<evidence type="ECO:0000313" key="2">
    <source>
        <dbReference type="EMBL" id="NYG54060.1"/>
    </source>
</evidence>
<dbReference type="EMBL" id="JACCAC010000001">
    <property type="protein sequence ID" value="NYG54060.1"/>
    <property type="molecule type" value="Genomic_DNA"/>
</dbReference>
<evidence type="ECO:0000256" key="1">
    <source>
        <dbReference type="SAM" id="SignalP"/>
    </source>
</evidence>
<dbReference type="Proteomes" id="UP000544110">
    <property type="component" value="Unassembled WGS sequence"/>
</dbReference>
<proteinExistence type="predicted"/>
<reference evidence="2 3" key="1">
    <citation type="submission" date="2020-07" db="EMBL/GenBank/DDBJ databases">
        <title>Sequencing the genomes of 1000 actinobacteria strains.</title>
        <authorList>
            <person name="Klenk H.-P."/>
        </authorList>
    </citation>
    <scope>NUCLEOTIDE SEQUENCE [LARGE SCALE GENOMIC DNA]</scope>
    <source>
        <strain evidence="2 3">DSM 24552</strain>
    </source>
</reference>
<evidence type="ECO:0000313" key="3">
    <source>
        <dbReference type="Proteomes" id="UP000544110"/>
    </source>
</evidence>
<feature type="signal peptide" evidence="1">
    <location>
        <begin position="1"/>
        <end position="24"/>
    </location>
</feature>
<feature type="chain" id="PRO_5030934324" evidence="1">
    <location>
        <begin position="25"/>
        <end position="48"/>
    </location>
</feature>
<dbReference type="RefSeq" id="WP_179516762.1">
    <property type="nucleotide sequence ID" value="NZ_JACCAC010000001.1"/>
</dbReference>
<accession>A0A7Y9UUW4</accession>
<keyword evidence="3" id="KW-1185">Reference proteome</keyword>
<protein>
    <submittedName>
        <fullName evidence="2">Uncharacterized protein YggE</fullName>
    </submittedName>
</protein>
<dbReference type="AlphaFoldDB" id="A0A7Y9UUW4"/>